<evidence type="ECO:0000313" key="2">
    <source>
        <dbReference type="Proteomes" id="UP001215598"/>
    </source>
</evidence>
<sequence>MASTPFYDVRLACDGFIAQRSPAFSPSLPDCARLGSTFHLGRRAELSRVMSTAPTARSYSPVQCVLHRALELCLGRSQLAPGLSFILTVVVGRFNPPRLSLSRVLFLFNCTSALGLGLRRVRGVISCRACRVLFLPFLLFVRLVASSRVFVTELASRRRRSLPFLPSPSLSLLHYYLVTSY</sequence>
<dbReference type="AlphaFoldDB" id="A0AAD7H966"/>
<keyword evidence="2" id="KW-1185">Reference proteome</keyword>
<name>A0AAD7H966_9AGAR</name>
<reference evidence="1" key="1">
    <citation type="submission" date="2023-03" db="EMBL/GenBank/DDBJ databases">
        <title>Massive genome expansion in bonnet fungi (Mycena s.s.) driven by repeated elements and novel gene families across ecological guilds.</title>
        <authorList>
            <consortium name="Lawrence Berkeley National Laboratory"/>
            <person name="Harder C.B."/>
            <person name="Miyauchi S."/>
            <person name="Viragh M."/>
            <person name="Kuo A."/>
            <person name="Thoen E."/>
            <person name="Andreopoulos B."/>
            <person name="Lu D."/>
            <person name="Skrede I."/>
            <person name="Drula E."/>
            <person name="Henrissat B."/>
            <person name="Morin E."/>
            <person name="Kohler A."/>
            <person name="Barry K."/>
            <person name="LaButti K."/>
            <person name="Morin E."/>
            <person name="Salamov A."/>
            <person name="Lipzen A."/>
            <person name="Mereny Z."/>
            <person name="Hegedus B."/>
            <person name="Baldrian P."/>
            <person name="Stursova M."/>
            <person name="Weitz H."/>
            <person name="Taylor A."/>
            <person name="Grigoriev I.V."/>
            <person name="Nagy L.G."/>
            <person name="Martin F."/>
            <person name="Kauserud H."/>
        </authorList>
    </citation>
    <scope>NUCLEOTIDE SEQUENCE</scope>
    <source>
        <strain evidence="1">CBHHK182m</strain>
    </source>
</reference>
<comment type="caution">
    <text evidence="1">The sequence shown here is derived from an EMBL/GenBank/DDBJ whole genome shotgun (WGS) entry which is preliminary data.</text>
</comment>
<dbReference type="Proteomes" id="UP001215598">
    <property type="component" value="Unassembled WGS sequence"/>
</dbReference>
<proteinExistence type="predicted"/>
<gene>
    <name evidence="1" type="ORF">B0H16DRAFT_512331</name>
</gene>
<dbReference type="EMBL" id="JARKIB010000318">
    <property type="protein sequence ID" value="KAJ7714853.1"/>
    <property type="molecule type" value="Genomic_DNA"/>
</dbReference>
<evidence type="ECO:0000313" key="1">
    <source>
        <dbReference type="EMBL" id="KAJ7714853.1"/>
    </source>
</evidence>
<organism evidence="1 2">
    <name type="scientific">Mycena metata</name>
    <dbReference type="NCBI Taxonomy" id="1033252"/>
    <lineage>
        <taxon>Eukaryota</taxon>
        <taxon>Fungi</taxon>
        <taxon>Dikarya</taxon>
        <taxon>Basidiomycota</taxon>
        <taxon>Agaricomycotina</taxon>
        <taxon>Agaricomycetes</taxon>
        <taxon>Agaricomycetidae</taxon>
        <taxon>Agaricales</taxon>
        <taxon>Marasmiineae</taxon>
        <taxon>Mycenaceae</taxon>
        <taxon>Mycena</taxon>
    </lineage>
</organism>
<accession>A0AAD7H966</accession>
<protein>
    <submittedName>
        <fullName evidence="1">Uncharacterized protein</fullName>
    </submittedName>
</protein>